<dbReference type="PANTHER" id="PTHR45772:SF2">
    <property type="entry name" value="ABC TRANSPORTER ATP-BINDING PROTEIN"/>
    <property type="match status" value="1"/>
</dbReference>
<evidence type="ECO:0000313" key="6">
    <source>
        <dbReference type="Proteomes" id="UP001595799"/>
    </source>
</evidence>
<organism evidence="5 6">
    <name type="scientific">Fodinicurvata halophila</name>
    <dbReference type="NCBI Taxonomy" id="1419723"/>
    <lineage>
        <taxon>Bacteria</taxon>
        <taxon>Pseudomonadati</taxon>
        <taxon>Pseudomonadota</taxon>
        <taxon>Alphaproteobacteria</taxon>
        <taxon>Rhodospirillales</taxon>
        <taxon>Rhodovibrionaceae</taxon>
        <taxon>Fodinicurvata</taxon>
    </lineage>
</organism>
<dbReference type="InterPro" id="IPR003439">
    <property type="entry name" value="ABC_transporter-like_ATP-bd"/>
</dbReference>
<dbReference type="Proteomes" id="UP001595799">
    <property type="component" value="Unassembled WGS sequence"/>
</dbReference>
<dbReference type="InterPro" id="IPR027417">
    <property type="entry name" value="P-loop_NTPase"/>
</dbReference>
<protein>
    <submittedName>
        <fullName evidence="5">ABC transporter ATP-binding protein</fullName>
    </submittedName>
</protein>
<dbReference type="InterPro" id="IPR051120">
    <property type="entry name" value="ABC_AA/LPS_Transport"/>
</dbReference>
<evidence type="ECO:0000313" key="5">
    <source>
        <dbReference type="EMBL" id="MFC4350748.1"/>
    </source>
</evidence>
<evidence type="ECO:0000259" key="4">
    <source>
        <dbReference type="PROSITE" id="PS50893"/>
    </source>
</evidence>
<comment type="caution">
    <text evidence="5">The sequence shown here is derived from an EMBL/GenBank/DDBJ whole genome shotgun (WGS) entry which is preliminary data.</text>
</comment>
<dbReference type="InterPro" id="IPR003593">
    <property type="entry name" value="AAA+_ATPase"/>
</dbReference>
<dbReference type="InterPro" id="IPR032823">
    <property type="entry name" value="BCA_ABC_TP_C"/>
</dbReference>
<dbReference type="RefSeq" id="WP_382421093.1">
    <property type="nucleotide sequence ID" value="NZ_JBHSCW010000002.1"/>
</dbReference>
<gene>
    <name evidence="5" type="ORF">ACFOW6_04235</name>
</gene>
<dbReference type="SUPFAM" id="SSF52540">
    <property type="entry name" value="P-loop containing nucleoside triphosphate hydrolases"/>
    <property type="match status" value="1"/>
</dbReference>
<dbReference type="Pfam" id="PF12399">
    <property type="entry name" value="BCA_ABC_TP_C"/>
    <property type="match status" value="1"/>
</dbReference>
<dbReference type="Gene3D" id="3.40.50.300">
    <property type="entry name" value="P-loop containing nucleotide triphosphate hydrolases"/>
    <property type="match status" value="1"/>
</dbReference>
<name>A0ABV8UIU3_9PROT</name>
<keyword evidence="2" id="KW-0547">Nucleotide-binding</keyword>
<dbReference type="GO" id="GO:0005524">
    <property type="term" value="F:ATP binding"/>
    <property type="evidence" value="ECO:0007669"/>
    <property type="project" value="UniProtKB-KW"/>
</dbReference>
<dbReference type="PANTHER" id="PTHR45772">
    <property type="entry name" value="CONSERVED COMPONENT OF ABC TRANSPORTER FOR NATURAL AMINO ACIDS-RELATED"/>
    <property type="match status" value="1"/>
</dbReference>
<reference evidence="6" key="1">
    <citation type="journal article" date="2019" name="Int. J. Syst. Evol. Microbiol.">
        <title>The Global Catalogue of Microorganisms (GCM) 10K type strain sequencing project: providing services to taxonomists for standard genome sequencing and annotation.</title>
        <authorList>
            <consortium name="The Broad Institute Genomics Platform"/>
            <consortium name="The Broad Institute Genome Sequencing Center for Infectious Disease"/>
            <person name="Wu L."/>
            <person name="Ma J."/>
        </authorList>
    </citation>
    <scope>NUCLEOTIDE SEQUENCE [LARGE SCALE GENOMIC DNA]</scope>
    <source>
        <strain evidence="6">CECT 8472</strain>
    </source>
</reference>
<dbReference type="EMBL" id="JBHSCW010000002">
    <property type="protein sequence ID" value="MFC4350748.1"/>
    <property type="molecule type" value="Genomic_DNA"/>
</dbReference>
<accession>A0ABV8UIU3</accession>
<feature type="domain" description="ABC transporter" evidence="4">
    <location>
        <begin position="15"/>
        <end position="253"/>
    </location>
</feature>
<dbReference type="PROSITE" id="PS50893">
    <property type="entry name" value="ABC_TRANSPORTER_2"/>
    <property type="match status" value="1"/>
</dbReference>
<keyword evidence="6" id="KW-1185">Reference proteome</keyword>
<proteinExistence type="predicted"/>
<dbReference type="CDD" id="cd03219">
    <property type="entry name" value="ABC_Mj1267_LivG_branched"/>
    <property type="match status" value="1"/>
</dbReference>
<dbReference type="Pfam" id="PF00005">
    <property type="entry name" value="ABC_tran"/>
    <property type="match status" value="1"/>
</dbReference>
<evidence type="ECO:0000256" key="3">
    <source>
        <dbReference type="ARBA" id="ARBA00022840"/>
    </source>
</evidence>
<evidence type="ECO:0000256" key="2">
    <source>
        <dbReference type="ARBA" id="ARBA00022741"/>
    </source>
</evidence>
<sequence>MALRPEEQYTEGGHLEVSGLKKAFKSARVLENVNFEVKPGERHGMIGVNGAGKSTLFNLIAGDLKPDEGSVHLDGEELTHLSVQDRVLRGLGRTYQVSSLAKPLTVGANLVLSLGDGRLPSMLQPWHRALDNQALMESAKQFELDEWLDETVDNLSHGMQRQLELAMVLHRKPRLLLLDEPAAGLSPRERDRLSATIRELPSEISLLIIEHDVDMVLDLCDRITVLHQGCILTSGPPSVVASDPQVRDAYLGYADA</sequence>
<evidence type="ECO:0000256" key="1">
    <source>
        <dbReference type="ARBA" id="ARBA00022448"/>
    </source>
</evidence>
<keyword evidence="3 5" id="KW-0067">ATP-binding</keyword>
<keyword evidence="1" id="KW-0813">Transport</keyword>
<dbReference type="SMART" id="SM00382">
    <property type="entry name" value="AAA"/>
    <property type="match status" value="1"/>
</dbReference>